<dbReference type="GO" id="GO:0005886">
    <property type="term" value="C:plasma membrane"/>
    <property type="evidence" value="ECO:0007669"/>
    <property type="project" value="UniProtKB-SubCell"/>
</dbReference>
<dbReference type="GO" id="GO:0044877">
    <property type="term" value="F:protein-containing complex binding"/>
    <property type="evidence" value="ECO:0007669"/>
    <property type="project" value="InterPro"/>
</dbReference>
<keyword evidence="6" id="KW-0472">Membrane</keyword>
<evidence type="ECO:0000313" key="10">
    <source>
        <dbReference type="EMBL" id="RVU05327.1"/>
    </source>
</evidence>
<dbReference type="EMBL" id="SACO01000005">
    <property type="protein sequence ID" value="RVU05327.1"/>
    <property type="molecule type" value="Genomic_DNA"/>
</dbReference>
<dbReference type="RefSeq" id="WP_127708268.1">
    <property type="nucleotide sequence ID" value="NZ_SACO01000005.1"/>
</dbReference>
<dbReference type="PANTHER" id="PTHR38035:SF1">
    <property type="entry name" value="ANCILLARY SECYEG TRANSLOCON SUBUNIT"/>
    <property type="match status" value="1"/>
</dbReference>
<keyword evidence="11" id="KW-1185">Reference proteome</keyword>
<keyword evidence="7" id="KW-0143">Chaperone</keyword>
<dbReference type="Pfam" id="PF09976">
    <property type="entry name" value="TPR_21"/>
    <property type="match status" value="1"/>
</dbReference>
<comment type="subcellular location">
    <subcellularLocation>
        <location evidence="2">Cell membrane</location>
    </subcellularLocation>
    <subcellularLocation>
        <location evidence="1">Membrane</location>
        <topology evidence="1">Single-pass membrane protein</topology>
    </subcellularLocation>
</comment>
<name>A0A437N607_9SPHN</name>
<evidence type="ECO:0000256" key="6">
    <source>
        <dbReference type="ARBA" id="ARBA00023136"/>
    </source>
</evidence>
<keyword evidence="3" id="KW-1003">Cell membrane</keyword>
<dbReference type="InterPro" id="IPR026039">
    <property type="entry name" value="YfgM"/>
</dbReference>
<evidence type="ECO:0000256" key="1">
    <source>
        <dbReference type="ARBA" id="ARBA00004167"/>
    </source>
</evidence>
<evidence type="ECO:0000256" key="5">
    <source>
        <dbReference type="ARBA" id="ARBA00022989"/>
    </source>
</evidence>
<keyword evidence="5" id="KW-1133">Transmembrane helix</keyword>
<evidence type="ECO:0000259" key="9">
    <source>
        <dbReference type="Pfam" id="PF09976"/>
    </source>
</evidence>
<dbReference type="OrthoDB" id="7173339at2"/>
<reference evidence="10 11" key="1">
    <citation type="submission" date="2019-01" db="EMBL/GenBank/DDBJ databases">
        <authorList>
            <person name="Chen W.-M."/>
        </authorList>
    </citation>
    <scope>NUCLEOTIDE SEQUENCE [LARGE SCALE GENOMIC DNA]</scope>
    <source>
        <strain evidence="10 11">FSY-9</strain>
    </source>
</reference>
<comment type="caution">
    <text evidence="10">The sequence shown here is derived from an EMBL/GenBank/DDBJ whole genome shotgun (WGS) entry which is preliminary data.</text>
</comment>
<evidence type="ECO:0000256" key="4">
    <source>
        <dbReference type="ARBA" id="ARBA00022692"/>
    </source>
</evidence>
<proteinExistence type="predicted"/>
<dbReference type="Proteomes" id="UP000282837">
    <property type="component" value="Unassembled WGS sequence"/>
</dbReference>
<protein>
    <submittedName>
        <fullName evidence="10">Tetratricopeptide repeat protein</fullName>
    </submittedName>
</protein>
<evidence type="ECO:0000256" key="3">
    <source>
        <dbReference type="ARBA" id="ARBA00022475"/>
    </source>
</evidence>
<evidence type="ECO:0000256" key="2">
    <source>
        <dbReference type="ARBA" id="ARBA00004236"/>
    </source>
</evidence>
<evidence type="ECO:0000256" key="8">
    <source>
        <dbReference type="SAM" id="MobiDB-lite"/>
    </source>
</evidence>
<gene>
    <name evidence="10" type="ORF">EOE18_08400</name>
</gene>
<feature type="domain" description="Ancillary SecYEG translocon subunit/Cell division coordinator CpoB TPR" evidence="9">
    <location>
        <begin position="44"/>
        <end position="206"/>
    </location>
</feature>
<organism evidence="10 11">
    <name type="scientific">Novosphingobium umbonatum</name>
    <dbReference type="NCBI Taxonomy" id="1908524"/>
    <lineage>
        <taxon>Bacteria</taxon>
        <taxon>Pseudomonadati</taxon>
        <taxon>Pseudomonadota</taxon>
        <taxon>Alphaproteobacteria</taxon>
        <taxon>Sphingomonadales</taxon>
        <taxon>Sphingomonadaceae</taxon>
        <taxon>Novosphingobium</taxon>
    </lineage>
</organism>
<feature type="region of interest" description="Disordered" evidence="8">
    <location>
        <begin position="245"/>
        <end position="269"/>
    </location>
</feature>
<dbReference type="AlphaFoldDB" id="A0A437N607"/>
<evidence type="ECO:0000313" key="11">
    <source>
        <dbReference type="Proteomes" id="UP000282837"/>
    </source>
</evidence>
<dbReference type="PANTHER" id="PTHR38035">
    <property type="entry name" value="UPF0070 PROTEIN YFGM"/>
    <property type="match status" value="1"/>
</dbReference>
<dbReference type="InterPro" id="IPR018704">
    <property type="entry name" value="SecYEG/CpoB_TPR"/>
</dbReference>
<keyword evidence="4" id="KW-0812">Transmembrane</keyword>
<sequence length="269" mass="28268">MALRPTPPQTREQQLAARQAEQGEAFLREVDDALREDQTLLALKRYAKPVGAGLVLGLAALGGWLYWGHYQDQQAAQRAEQLTIAMDQIEASQNANATKVLDTLAADKSGASAVVAQLLQAGLLVQSGKAADAAKRYEAIAKQADAPQPYRDFATLRQVALSFDTMKPDAVVAALKPLAAPGGAWFGQAGELLAIAYLKQGKNDLAGPLFGAIAKDKDQPDSLRARARQMAGVLGFDAVDDIAPPAEMAPQAPAAAQPAAAPAQPAKPE</sequence>
<accession>A0A437N607</accession>
<evidence type="ECO:0000256" key="7">
    <source>
        <dbReference type="ARBA" id="ARBA00023186"/>
    </source>
</evidence>